<protein>
    <submittedName>
        <fullName evidence="3">DUF2155 domain-containing protein</fullName>
    </submittedName>
</protein>
<dbReference type="EMBL" id="VWPK01000002">
    <property type="protein sequence ID" value="KAA5614257.1"/>
    <property type="molecule type" value="Genomic_DNA"/>
</dbReference>
<dbReference type="AlphaFoldDB" id="A0A5M6J2D1"/>
<dbReference type="Pfam" id="PF09923">
    <property type="entry name" value="DUF2155"/>
    <property type="match status" value="1"/>
</dbReference>
<gene>
    <name evidence="3" type="ORF">F1189_01270</name>
</gene>
<feature type="region of interest" description="Disordered" evidence="1">
    <location>
        <begin position="25"/>
        <end position="51"/>
    </location>
</feature>
<comment type="caution">
    <text evidence="3">The sequence shown here is derived from an EMBL/GenBank/DDBJ whole genome shotgun (WGS) entry which is preliminary data.</text>
</comment>
<reference evidence="3 4" key="1">
    <citation type="submission" date="2019-09" db="EMBL/GenBank/DDBJ databases">
        <title>Genome sequence of Rhodovastum atsumiense, a diverse member of the Acetobacteraceae family of non-sulfur purple photosynthetic bacteria.</title>
        <authorList>
            <person name="Meyer T."/>
            <person name="Kyndt J."/>
        </authorList>
    </citation>
    <scope>NUCLEOTIDE SEQUENCE [LARGE SCALE GENOMIC DNA]</scope>
    <source>
        <strain evidence="3 4">DSM 21279</strain>
    </source>
</reference>
<name>A0A5M6J2D1_9PROT</name>
<dbReference type="RefSeq" id="WP_150038688.1">
    <property type="nucleotide sequence ID" value="NZ_VWPK01000002.1"/>
</dbReference>
<keyword evidence="4" id="KW-1185">Reference proteome</keyword>
<sequence length="174" mass="18435">MKPMPLAVLAMVVLLAPAARAQAPQPGSGAFPFSQPRFGPAPSPAPQAPGYQAPAYQAPAYQAPVQAPPPPVAPVDVWQPRTGVELIMLDKVSARATPLAGRINEPLQYGSLTILVRSCVVRPSDAPPDAAAFLEITDSRPGPAPFRAWMILSDPSVSIFEHPVYDVRLVGCRL</sequence>
<evidence type="ECO:0000313" key="4">
    <source>
        <dbReference type="Proteomes" id="UP000325255"/>
    </source>
</evidence>
<feature type="chain" id="PRO_5024298809" evidence="2">
    <location>
        <begin position="22"/>
        <end position="174"/>
    </location>
</feature>
<dbReference type="OrthoDB" id="9810376at2"/>
<feature type="signal peptide" evidence="2">
    <location>
        <begin position="1"/>
        <end position="21"/>
    </location>
</feature>
<accession>A0A5M6J2D1</accession>
<dbReference type="InterPro" id="IPR019225">
    <property type="entry name" value="DUF2155"/>
</dbReference>
<keyword evidence="2" id="KW-0732">Signal</keyword>
<dbReference type="Proteomes" id="UP000325255">
    <property type="component" value="Unassembled WGS sequence"/>
</dbReference>
<evidence type="ECO:0000313" key="3">
    <source>
        <dbReference type="EMBL" id="KAA5614257.1"/>
    </source>
</evidence>
<organism evidence="3 4">
    <name type="scientific">Rhodovastum atsumiense</name>
    <dbReference type="NCBI Taxonomy" id="504468"/>
    <lineage>
        <taxon>Bacteria</taxon>
        <taxon>Pseudomonadati</taxon>
        <taxon>Pseudomonadota</taxon>
        <taxon>Alphaproteobacteria</taxon>
        <taxon>Acetobacterales</taxon>
        <taxon>Acetobacteraceae</taxon>
        <taxon>Rhodovastum</taxon>
    </lineage>
</organism>
<evidence type="ECO:0000256" key="1">
    <source>
        <dbReference type="SAM" id="MobiDB-lite"/>
    </source>
</evidence>
<evidence type="ECO:0000256" key="2">
    <source>
        <dbReference type="SAM" id="SignalP"/>
    </source>
</evidence>
<proteinExistence type="predicted"/>